<dbReference type="GO" id="GO:0005886">
    <property type="term" value="C:plasma membrane"/>
    <property type="evidence" value="ECO:0007669"/>
    <property type="project" value="TreeGrafter"/>
</dbReference>
<dbReference type="GO" id="GO:0004016">
    <property type="term" value="F:adenylate cyclase activity"/>
    <property type="evidence" value="ECO:0007669"/>
    <property type="project" value="TreeGrafter"/>
</dbReference>
<feature type="region of interest" description="Disordered" evidence="9">
    <location>
        <begin position="507"/>
        <end position="534"/>
    </location>
</feature>
<protein>
    <recommendedName>
        <fullName evidence="2">guanylate cyclase</fullName>
        <ecNumber evidence="2">4.6.1.2</ecNumber>
    </recommendedName>
</protein>
<evidence type="ECO:0000313" key="13">
    <source>
        <dbReference type="Proteomes" id="UP000019149"/>
    </source>
</evidence>
<dbReference type="GO" id="GO:0007168">
    <property type="term" value="P:receptor guanylyl cyclase signaling pathway"/>
    <property type="evidence" value="ECO:0007669"/>
    <property type="project" value="TreeGrafter"/>
</dbReference>
<dbReference type="GO" id="GO:0001653">
    <property type="term" value="F:peptide receptor activity"/>
    <property type="evidence" value="ECO:0007669"/>
    <property type="project" value="TreeGrafter"/>
</dbReference>
<evidence type="ECO:0000256" key="1">
    <source>
        <dbReference type="ARBA" id="ARBA00004167"/>
    </source>
</evidence>
<dbReference type="PROSITE" id="PS50011">
    <property type="entry name" value="PROTEIN_KINASE_DOM"/>
    <property type="match status" value="1"/>
</dbReference>
<dbReference type="InterPro" id="IPR050401">
    <property type="entry name" value="Cyclic_nucleotide_synthase"/>
</dbReference>
<evidence type="ECO:0000256" key="4">
    <source>
        <dbReference type="ARBA" id="ARBA00022741"/>
    </source>
</evidence>
<organism evidence="12 13">
    <name type="scientific">Echinococcus granulosus</name>
    <name type="common">Hydatid tapeworm</name>
    <dbReference type="NCBI Taxonomy" id="6210"/>
    <lineage>
        <taxon>Eukaryota</taxon>
        <taxon>Metazoa</taxon>
        <taxon>Spiralia</taxon>
        <taxon>Lophotrochozoa</taxon>
        <taxon>Platyhelminthes</taxon>
        <taxon>Cestoda</taxon>
        <taxon>Eucestoda</taxon>
        <taxon>Cyclophyllidea</taxon>
        <taxon>Taeniidae</taxon>
        <taxon>Echinococcus</taxon>
        <taxon>Echinococcus granulosus group</taxon>
    </lineage>
</organism>
<dbReference type="InterPro" id="IPR011009">
    <property type="entry name" value="Kinase-like_dom_sf"/>
</dbReference>
<dbReference type="OrthoDB" id="1668230at2759"/>
<dbReference type="EC" id="4.6.1.2" evidence="2"/>
<keyword evidence="12" id="KW-0675">Receptor</keyword>
<dbReference type="PANTHER" id="PTHR11920:SF335">
    <property type="entry name" value="GUANYLATE CYCLASE"/>
    <property type="match status" value="1"/>
</dbReference>
<keyword evidence="4" id="KW-0547">Nucleotide-binding</keyword>
<feature type="domain" description="Protein kinase" evidence="11">
    <location>
        <begin position="230"/>
        <end position="637"/>
    </location>
</feature>
<evidence type="ECO:0000256" key="3">
    <source>
        <dbReference type="ARBA" id="ARBA00022692"/>
    </source>
</evidence>
<evidence type="ECO:0000256" key="2">
    <source>
        <dbReference type="ARBA" id="ARBA00012202"/>
    </source>
</evidence>
<keyword evidence="7" id="KW-0456">Lyase</keyword>
<dbReference type="OMA" id="WMIKELD"/>
<dbReference type="InterPro" id="IPR000719">
    <property type="entry name" value="Prot_kinase_dom"/>
</dbReference>
<evidence type="ECO:0000256" key="7">
    <source>
        <dbReference type="ARBA" id="ARBA00023239"/>
    </source>
</evidence>
<dbReference type="Gene3D" id="3.30.70.1230">
    <property type="entry name" value="Nucleotide cyclase"/>
    <property type="match status" value="1"/>
</dbReference>
<dbReference type="KEGG" id="egl:EGR_09400"/>
<comment type="subcellular location">
    <subcellularLocation>
        <location evidence="1">Membrane</location>
        <topology evidence="1">Single-pass membrane protein</topology>
    </subcellularLocation>
</comment>
<dbReference type="GO" id="GO:0005524">
    <property type="term" value="F:ATP binding"/>
    <property type="evidence" value="ECO:0007669"/>
    <property type="project" value="InterPro"/>
</dbReference>
<dbReference type="SUPFAM" id="SSF55073">
    <property type="entry name" value="Nucleotide cyclase"/>
    <property type="match status" value="1"/>
</dbReference>
<dbReference type="GO" id="GO:0004383">
    <property type="term" value="F:guanylate cyclase activity"/>
    <property type="evidence" value="ECO:0007669"/>
    <property type="project" value="UniProtKB-EC"/>
</dbReference>
<dbReference type="CTD" id="36345115"/>
<dbReference type="Proteomes" id="UP000019149">
    <property type="component" value="Unassembled WGS sequence"/>
</dbReference>
<keyword evidence="13" id="KW-1185">Reference proteome</keyword>
<dbReference type="GO" id="GO:0004672">
    <property type="term" value="F:protein kinase activity"/>
    <property type="evidence" value="ECO:0007669"/>
    <property type="project" value="InterPro"/>
</dbReference>
<dbReference type="SMART" id="SM00220">
    <property type="entry name" value="S_TKc"/>
    <property type="match status" value="1"/>
</dbReference>
<reference evidence="12 13" key="1">
    <citation type="journal article" date="2013" name="Nat. Genet.">
        <title>The genome of the hydatid tapeworm Echinococcus granulosus.</title>
        <authorList>
            <person name="Zheng H."/>
            <person name="Zhang W."/>
            <person name="Zhang L."/>
            <person name="Zhang Z."/>
            <person name="Li J."/>
            <person name="Lu G."/>
            <person name="Zhu Y."/>
            <person name="Wang Y."/>
            <person name="Huang Y."/>
            <person name="Liu J."/>
            <person name="Kang H."/>
            <person name="Chen J."/>
            <person name="Wang L."/>
            <person name="Chen A."/>
            <person name="Yu S."/>
            <person name="Gao Z."/>
            <person name="Jin L."/>
            <person name="Gu W."/>
            <person name="Wang Z."/>
            <person name="Zhao L."/>
            <person name="Shi B."/>
            <person name="Wen H."/>
            <person name="Lin R."/>
            <person name="Jones M.K."/>
            <person name="Brejova B."/>
            <person name="Vinar T."/>
            <person name="Zhao G."/>
            <person name="McManus D.P."/>
            <person name="Chen Z."/>
            <person name="Zhou Y."/>
            <person name="Wang S."/>
        </authorList>
    </citation>
    <scope>NUCLEOTIDE SEQUENCE [LARGE SCALE GENOMIC DNA]</scope>
</reference>
<dbReference type="STRING" id="6210.W6UBC5"/>
<sequence length="825" mass="92558">MSCLHPPLSGVTALCYAIPYSIGFSSITQAELYKLLQVELVKSETKLTPTLPAVEAFVYGSSDSVSYPLVKKFSITIKKRCSNAGRLTSNVCKTAAELKRFLKWILTSFSAKEVLSNASCVRVDPAKGNDMLKSRLSSMECRQNQVFISVDKYAQQDTETPDDKDDGDSLDIITILFVTGSCLGILLLVFGVMLMRRFLNWLAEIRNDVWMIKELDIIPPESERLESFTTLLSQVSSRRSYSQVDLSRSCQCCPILAPNIDAANGQTISGIYKSISVSLYATRISASTVFDYSTRKTLIELRKIAHNNILRFYGLANLGDKDISVFTTESENEDWGLAPEDDLPENRDFALGKTDIPNYYVVREQCTGESIFFFMHCSAMNFPREAKIPVTIQLVDAVEFLHGHGIVHGKLNSHCCYFDHNFNIKVSDWERLDMLQKCLRLHSTDVYLPSRFIAFLQKNKTLRSTSDRKNRTLQCSNMNGVMRLRWRPPECLCFELPLVKRLFSHPQNLTNDGNEQNDVAEEREEDGQLNNSEVPLSHFQDPTVDIYSLGVIINEVWSRAIPYSDIDQDYEDELKLLDAVACSTLKLKISSTMPEILGSIVSECTNLVPANRPNIGSVKKQVTELKSATQTGLDIYLDIMDKKMKGVEQKVANLDEEERCLDAVQEAIFREFLPKPLADRTLLPISHGVDEKAALEHCLSPSRYSQVTVCALRLLNFHDSTQTLPLDEVFLALNRLNRLMTTIVEEWKVLRISSFGTVMMIAGDPQGEDNDAAKQAISVADCALDLHNCLRCYGKVPRTEVDPEFAIALDTGAVAMVLRPGDAPA</sequence>
<dbReference type="EMBL" id="APAU02000146">
    <property type="protein sequence ID" value="EUB55742.1"/>
    <property type="molecule type" value="Genomic_DNA"/>
</dbReference>
<evidence type="ECO:0000256" key="6">
    <source>
        <dbReference type="ARBA" id="ARBA00023136"/>
    </source>
</evidence>
<name>W6UBC5_ECHGR</name>
<evidence type="ECO:0000256" key="9">
    <source>
        <dbReference type="SAM" id="MobiDB-lite"/>
    </source>
</evidence>
<evidence type="ECO:0000256" key="10">
    <source>
        <dbReference type="SAM" id="Phobius"/>
    </source>
</evidence>
<keyword evidence="8" id="KW-0141">cGMP biosynthesis</keyword>
<proteinExistence type="predicted"/>
<dbReference type="Gene3D" id="1.10.510.10">
    <property type="entry name" value="Transferase(Phosphotransferase) domain 1"/>
    <property type="match status" value="1"/>
</dbReference>
<keyword evidence="3 10" id="KW-0812">Transmembrane</keyword>
<dbReference type="GeneID" id="36345115"/>
<evidence type="ECO:0000256" key="8">
    <source>
        <dbReference type="ARBA" id="ARBA00023293"/>
    </source>
</evidence>
<evidence type="ECO:0000256" key="5">
    <source>
        <dbReference type="ARBA" id="ARBA00022989"/>
    </source>
</evidence>
<dbReference type="InterPro" id="IPR029787">
    <property type="entry name" value="Nucleotide_cyclase"/>
</dbReference>
<keyword evidence="6 10" id="KW-0472">Membrane</keyword>
<feature type="compositionally biased region" description="Polar residues" evidence="9">
    <location>
        <begin position="507"/>
        <end position="517"/>
    </location>
</feature>
<dbReference type="AlphaFoldDB" id="W6UBC5"/>
<dbReference type="RefSeq" id="XP_024346938.1">
    <property type="nucleotide sequence ID" value="XM_024498649.1"/>
</dbReference>
<keyword evidence="5 10" id="KW-1133">Transmembrane helix</keyword>
<accession>W6UBC5</accession>
<dbReference type="SUPFAM" id="SSF56112">
    <property type="entry name" value="Protein kinase-like (PK-like)"/>
    <property type="match status" value="1"/>
</dbReference>
<feature type="transmembrane region" description="Helical" evidence="10">
    <location>
        <begin position="172"/>
        <end position="195"/>
    </location>
</feature>
<evidence type="ECO:0000313" key="12">
    <source>
        <dbReference type="EMBL" id="EUB55742.1"/>
    </source>
</evidence>
<dbReference type="PANTHER" id="PTHR11920">
    <property type="entry name" value="GUANYLYL CYCLASE"/>
    <property type="match status" value="1"/>
</dbReference>
<gene>
    <name evidence="12" type="ORF">EGR_09400</name>
</gene>
<comment type="caution">
    <text evidence="12">The sequence shown here is derived from an EMBL/GenBank/DDBJ whole genome shotgun (WGS) entry which is preliminary data.</text>
</comment>
<feature type="compositionally biased region" description="Acidic residues" evidence="9">
    <location>
        <begin position="518"/>
        <end position="527"/>
    </location>
</feature>
<evidence type="ECO:0000259" key="11">
    <source>
        <dbReference type="PROSITE" id="PS50011"/>
    </source>
</evidence>